<feature type="compositionally biased region" description="Low complexity" evidence="1">
    <location>
        <begin position="52"/>
        <end position="66"/>
    </location>
</feature>
<accession>A0A165XZL5</accession>
<reference evidence="3 4" key="1">
    <citation type="journal article" date="2016" name="Mol. Biol. Evol.">
        <title>Comparative Genomics of Early-Diverging Mushroom-Forming Fungi Provides Insights into the Origins of Lignocellulose Decay Capabilities.</title>
        <authorList>
            <person name="Nagy L.G."/>
            <person name="Riley R."/>
            <person name="Tritt A."/>
            <person name="Adam C."/>
            <person name="Daum C."/>
            <person name="Floudas D."/>
            <person name="Sun H."/>
            <person name="Yadav J.S."/>
            <person name="Pangilinan J."/>
            <person name="Larsson K.H."/>
            <person name="Matsuura K."/>
            <person name="Barry K."/>
            <person name="Labutti K."/>
            <person name="Kuo R."/>
            <person name="Ohm R.A."/>
            <person name="Bhattacharya S.S."/>
            <person name="Shirouzu T."/>
            <person name="Yoshinaga Y."/>
            <person name="Martin F.M."/>
            <person name="Grigoriev I.V."/>
            <person name="Hibbett D.S."/>
        </authorList>
    </citation>
    <scope>NUCLEOTIDE SEQUENCE [LARGE SCALE GENOMIC DNA]</scope>
    <source>
        <strain evidence="3 4">HHB10207 ss-3</strain>
    </source>
</reference>
<sequence length="168" mass="18836">MVSFAGQISNIPSIRFRLASFLIPHSSSLFWFGFVIQSASLPSDTPSPSPSPIHSSTSSPHNSPTTTAFPNLHPITIDRAPSCKEPSHVHSPFPSSSSLSCRFHRPRRHRYHCTLHASLTLHLILHFLIVHLSIIRLIRLVVLHICILYTLFNPPSGFLYDIFLSFFG</sequence>
<dbReference type="Proteomes" id="UP000076798">
    <property type="component" value="Unassembled WGS sequence"/>
</dbReference>
<protein>
    <submittedName>
        <fullName evidence="3">Uncharacterized protein</fullName>
    </submittedName>
</protein>
<dbReference type="EMBL" id="KV428301">
    <property type="protein sequence ID" value="KZT32718.1"/>
    <property type="molecule type" value="Genomic_DNA"/>
</dbReference>
<gene>
    <name evidence="3" type="ORF">SISSUDRAFT_490182</name>
</gene>
<evidence type="ECO:0000256" key="1">
    <source>
        <dbReference type="SAM" id="MobiDB-lite"/>
    </source>
</evidence>
<name>A0A165XZL5_9AGAM</name>
<evidence type="ECO:0000313" key="3">
    <source>
        <dbReference type="EMBL" id="KZT32718.1"/>
    </source>
</evidence>
<evidence type="ECO:0000313" key="4">
    <source>
        <dbReference type="Proteomes" id="UP000076798"/>
    </source>
</evidence>
<keyword evidence="2" id="KW-0472">Membrane</keyword>
<feature type="region of interest" description="Disordered" evidence="1">
    <location>
        <begin position="45"/>
        <end position="66"/>
    </location>
</feature>
<evidence type="ECO:0000256" key="2">
    <source>
        <dbReference type="SAM" id="Phobius"/>
    </source>
</evidence>
<dbReference type="AlphaFoldDB" id="A0A165XZL5"/>
<proteinExistence type="predicted"/>
<feature type="transmembrane region" description="Helical" evidence="2">
    <location>
        <begin position="113"/>
        <end position="135"/>
    </location>
</feature>
<keyword evidence="2" id="KW-1133">Transmembrane helix</keyword>
<keyword evidence="4" id="KW-1185">Reference proteome</keyword>
<organism evidence="3 4">
    <name type="scientific">Sistotremastrum suecicum HHB10207 ss-3</name>
    <dbReference type="NCBI Taxonomy" id="1314776"/>
    <lineage>
        <taxon>Eukaryota</taxon>
        <taxon>Fungi</taxon>
        <taxon>Dikarya</taxon>
        <taxon>Basidiomycota</taxon>
        <taxon>Agaricomycotina</taxon>
        <taxon>Agaricomycetes</taxon>
        <taxon>Sistotremastrales</taxon>
        <taxon>Sistotremastraceae</taxon>
        <taxon>Sistotremastrum</taxon>
    </lineage>
</organism>
<keyword evidence="2" id="KW-0812">Transmembrane</keyword>
<feature type="transmembrane region" description="Helical" evidence="2">
    <location>
        <begin position="141"/>
        <end position="167"/>
    </location>
</feature>